<protein>
    <recommendedName>
        <fullName evidence="3">Fe/B12 periplasmic-binding domain-containing protein</fullName>
    </recommendedName>
</protein>
<dbReference type="Gene3D" id="3.40.50.1980">
    <property type="entry name" value="Nitrogenase molybdenum iron protein domain"/>
    <property type="match status" value="2"/>
</dbReference>
<name>A0A419SNK5_9BACL</name>
<sequence>MVKHSKRYFLTFFILVSMVVSACSGGAKQAGTDAGEQATKSVETTREIVDMADRTVTIPAEINKVVLIGPVPVLSTFVLAVGEGDKIINGLPESFAKQNRWKYLPKFAPNLGTEPTMQGESRDPNIEEILLAAPDIVFSMDDQVVKQLEENGLTAIYLTWKEPEEVKETIKLVGEIFNKQAEAKAYATYFDETIAKIKAVTNQIPENERVTALNTNFTNLSQPHEIAEWWIEQAGGISVTDESAEVANKGFTVEQLLQWDPDVIIVAKPSEIEDLKQDVRFQTLKAVKNDRIYSTPLGAHIWANRTSEQPLMVLFAAKHMYPDLFENVDLEREVMNFYQTFFQYDLTEEEAKEILAGK</sequence>
<evidence type="ECO:0000313" key="5">
    <source>
        <dbReference type="Proteomes" id="UP000284219"/>
    </source>
</evidence>
<evidence type="ECO:0000313" key="4">
    <source>
        <dbReference type="EMBL" id="RKD25847.1"/>
    </source>
</evidence>
<dbReference type="InterPro" id="IPR002491">
    <property type="entry name" value="ABC_transptr_periplasmic_BD"/>
</dbReference>
<dbReference type="Pfam" id="PF01497">
    <property type="entry name" value="Peripla_BP_2"/>
    <property type="match status" value="1"/>
</dbReference>
<reference evidence="4 5" key="1">
    <citation type="submission" date="2016-08" db="EMBL/GenBank/DDBJ databases">
        <title>Novel Firmicute Genomes.</title>
        <authorList>
            <person name="Poppleton D.I."/>
            <person name="Gribaldo S."/>
        </authorList>
    </citation>
    <scope>NUCLEOTIDE SEQUENCE [LARGE SCALE GENOMIC DNA]</scope>
    <source>
        <strain evidence="4 5">RAOx-1</strain>
    </source>
</reference>
<keyword evidence="5" id="KW-1185">Reference proteome</keyword>
<accession>A0A419SNK5</accession>
<keyword evidence="2" id="KW-0732">Signal</keyword>
<evidence type="ECO:0000256" key="1">
    <source>
        <dbReference type="ARBA" id="ARBA00008814"/>
    </source>
</evidence>
<dbReference type="PROSITE" id="PS50983">
    <property type="entry name" value="FE_B12_PBP"/>
    <property type="match status" value="1"/>
</dbReference>
<dbReference type="SUPFAM" id="SSF53807">
    <property type="entry name" value="Helical backbone' metal receptor"/>
    <property type="match status" value="1"/>
</dbReference>
<dbReference type="PANTHER" id="PTHR30535">
    <property type="entry name" value="VITAMIN B12-BINDING PROTEIN"/>
    <property type="match status" value="1"/>
</dbReference>
<dbReference type="Gene3D" id="1.20.58.2180">
    <property type="match status" value="1"/>
</dbReference>
<dbReference type="RefSeq" id="WP_120188526.1">
    <property type="nucleotide sequence ID" value="NZ_MCHY01000006.1"/>
</dbReference>
<feature type="domain" description="Fe/B12 periplasmic-binding" evidence="3">
    <location>
        <begin position="64"/>
        <end position="328"/>
    </location>
</feature>
<evidence type="ECO:0000256" key="2">
    <source>
        <dbReference type="SAM" id="SignalP"/>
    </source>
</evidence>
<dbReference type="PANTHER" id="PTHR30535:SF34">
    <property type="entry name" value="MOLYBDATE-BINDING PROTEIN MOLA"/>
    <property type="match status" value="1"/>
</dbReference>
<proteinExistence type="inferred from homology"/>
<comment type="similarity">
    <text evidence="1">Belongs to the bacterial solute-binding protein 8 family.</text>
</comment>
<evidence type="ECO:0000259" key="3">
    <source>
        <dbReference type="PROSITE" id="PS50983"/>
    </source>
</evidence>
<gene>
    <name evidence="4" type="ORF">BEP19_02625</name>
</gene>
<feature type="signal peptide" evidence="2">
    <location>
        <begin position="1"/>
        <end position="22"/>
    </location>
</feature>
<feature type="chain" id="PRO_5039321756" description="Fe/B12 periplasmic-binding domain-containing protein" evidence="2">
    <location>
        <begin position="23"/>
        <end position="358"/>
    </location>
</feature>
<dbReference type="EMBL" id="MCHY01000006">
    <property type="protein sequence ID" value="RKD25847.1"/>
    <property type="molecule type" value="Genomic_DNA"/>
</dbReference>
<dbReference type="Proteomes" id="UP000284219">
    <property type="component" value="Unassembled WGS sequence"/>
</dbReference>
<dbReference type="OrthoDB" id="66025at2"/>
<comment type="caution">
    <text evidence="4">The sequence shown here is derived from an EMBL/GenBank/DDBJ whole genome shotgun (WGS) entry which is preliminary data.</text>
</comment>
<dbReference type="AlphaFoldDB" id="A0A419SNK5"/>
<organism evidence="4 5">
    <name type="scientific">Ammoniphilus oxalaticus</name>
    <dbReference type="NCBI Taxonomy" id="66863"/>
    <lineage>
        <taxon>Bacteria</taxon>
        <taxon>Bacillati</taxon>
        <taxon>Bacillota</taxon>
        <taxon>Bacilli</taxon>
        <taxon>Bacillales</taxon>
        <taxon>Paenibacillaceae</taxon>
        <taxon>Aneurinibacillus group</taxon>
        <taxon>Ammoniphilus</taxon>
    </lineage>
</organism>
<dbReference type="InterPro" id="IPR050902">
    <property type="entry name" value="ABC_Transporter_SBP"/>
</dbReference>
<dbReference type="PROSITE" id="PS51257">
    <property type="entry name" value="PROKAR_LIPOPROTEIN"/>
    <property type="match status" value="1"/>
</dbReference>